<feature type="active site" description="Charge relay system" evidence="8">
    <location>
        <position position="260"/>
    </location>
</feature>
<dbReference type="GO" id="GO:0004252">
    <property type="term" value="F:serine-type endopeptidase activity"/>
    <property type="evidence" value="ECO:0007669"/>
    <property type="project" value="UniProtKB-UniRule"/>
</dbReference>
<gene>
    <name evidence="11" type="ORF">WI38_02115</name>
</gene>
<proteinExistence type="predicted"/>
<dbReference type="GO" id="GO:0046872">
    <property type="term" value="F:metal ion binding"/>
    <property type="evidence" value="ECO:0007669"/>
    <property type="project" value="UniProtKB-KW"/>
</dbReference>
<dbReference type="Gene3D" id="3.40.50.200">
    <property type="entry name" value="Peptidase S8/S53 domain"/>
    <property type="match status" value="1"/>
</dbReference>
<dbReference type="PANTHER" id="PTHR14218">
    <property type="entry name" value="PROTEASE S8 TRIPEPTIDYL PEPTIDASE I CLN2"/>
    <property type="match status" value="1"/>
</dbReference>
<evidence type="ECO:0000256" key="2">
    <source>
        <dbReference type="ARBA" id="ARBA00022670"/>
    </source>
</evidence>
<organism evidence="11 12">
    <name type="scientific">Burkholderia ubonensis</name>
    <dbReference type="NCBI Taxonomy" id="101571"/>
    <lineage>
        <taxon>Bacteria</taxon>
        <taxon>Pseudomonadati</taxon>
        <taxon>Pseudomonadota</taxon>
        <taxon>Betaproteobacteria</taxon>
        <taxon>Burkholderiales</taxon>
        <taxon>Burkholderiaceae</taxon>
        <taxon>Burkholderia</taxon>
        <taxon>Burkholderia cepacia complex</taxon>
    </lineage>
</organism>
<dbReference type="PROSITE" id="PS51695">
    <property type="entry name" value="SEDOLISIN"/>
    <property type="match status" value="1"/>
</dbReference>
<feature type="active site" description="Charge relay system" evidence="8">
    <location>
        <position position="264"/>
    </location>
</feature>
<evidence type="ECO:0000259" key="10">
    <source>
        <dbReference type="PROSITE" id="PS51695"/>
    </source>
</evidence>
<dbReference type="InterPro" id="IPR050819">
    <property type="entry name" value="Tripeptidyl-peptidase_I"/>
</dbReference>
<evidence type="ECO:0000256" key="9">
    <source>
        <dbReference type="SAM" id="MobiDB-lite"/>
    </source>
</evidence>
<dbReference type="SMART" id="SM00944">
    <property type="entry name" value="Pro-kuma_activ"/>
    <property type="match status" value="1"/>
</dbReference>
<keyword evidence="7" id="KW-0865">Zymogen</keyword>
<dbReference type="CDD" id="cd11377">
    <property type="entry name" value="Pro-peptidase_S53"/>
    <property type="match status" value="1"/>
</dbReference>
<feature type="region of interest" description="Disordered" evidence="9">
    <location>
        <begin position="387"/>
        <end position="414"/>
    </location>
</feature>
<dbReference type="AlphaFoldDB" id="A0A102LH15"/>
<dbReference type="EMBL" id="LOTN01000084">
    <property type="protein sequence ID" value="KUZ79870.1"/>
    <property type="molecule type" value="Genomic_DNA"/>
</dbReference>
<feature type="domain" description="Peptidase S53" evidence="10">
    <location>
        <begin position="191"/>
        <end position="567"/>
    </location>
</feature>
<evidence type="ECO:0000256" key="8">
    <source>
        <dbReference type="PROSITE-ProRule" id="PRU01032"/>
    </source>
</evidence>
<evidence type="ECO:0000256" key="5">
    <source>
        <dbReference type="ARBA" id="ARBA00022825"/>
    </source>
</evidence>
<comment type="cofactor">
    <cofactor evidence="1">
        <name>Ca(2+)</name>
        <dbReference type="ChEBI" id="CHEBI:29108"/>
    </cofactor>
</comment>
<name>A0A102LH15_9BURK</name>
<reference evidence="11 12" key="1">
    <citation type="submission" date="2015-11" db="EMBL/GenBank/DDBJ databases">
        <title>Expanding the genomic diversity of Burkholderia species for the development of highly accurate diagnostics.</title>
        <authorList>
            <person name="Sahl J."/>
            <person name="Keim P."/>
            <person name="Wagner D."/>
        </authorList>
    </citation>
    <scope>NUCLEOTIDE SEQUENCE [LARGE SCALE GENOMIC DNA]</scope>
    <source>
        <strain evidence="11 12">RF32-BP4</strain>
    </source>
</reference>
<evidence type="ECO:0000256" key="6">
    <source>
        <dbReference type="ARBA" id="ARBA00022837"/>
    </source>
</evidence>
<dbReference type="GO" id="GO:0006508">
    <property type="term" value="P:proteolysis"/>
    <property type="evidence" value="ECO:0007669"/>
    <property type="project" value="UniProtKB-KW"/>
</dbReference>
<dbReference type="PANTHER" id="PTHR14218:SF15">
    <property type="entry name" value="TRIPEPTIDYL-PEPTIDASE 1"/>
    <property type="match status" value="1"/>
</dbReference>
<sequence length="570" mass="60656">MRWIFEVRLENNVRKEQWIMANNTHVILPGSYRAAAKGATRVGDVDPDRHIELILDLKSREALPEGAVTSTWSPEQLAATYAADPDTIAKVKQVLGQYHLQVEQSPTHTPSLYVSGRAADVESAFRPGLSIYREAGQGAYVGRREGAYSIPAELKDLVLGVHGLDGRRVFRRTARLRPSAAAAVEAATIPGLSPAQLQQHYKFPDGDGNGQRIGIAEFGGAVFTQDLATFAERFGIAPPKIEIKTLLTKQDPTDLDTSSEVNMDVQIVAGLCPAAEITVYFATFTQQGFIRMMDEVIADRPVVLSVSYGVSEDDRHTWSATALSAIDRRLNAARLIGITVCVSTGDDGTGCDMFDGGVHVEFPSTSPHVLAVGGTMINKDGVESTWWDAPGTRFEPNSEQPTGGGATGGGVSDRFARPDWQSGIKVTSLNPVSANGRIVPDVAALAGDPGSSCLMRFQQQDGSIAVAWVPGEGTSAATPLWAALIARTNAKLPTDKQQRFLAPLLYKLVPSGGAVGRIACTAIDSGHNNDSDPDPGIGYPVVAGGFSAVTGWGIPDGQKLLDALTQVDQG</sequence>
<evidence type="ECO:0000256" key="3">
    <source>
        <dbReference type="ARBA" id="ARBA00022723"/>
    </source>
</evidence>
<evidence type="ECO:0000313" key="12">
    <source>
        <dbReference type="Proteomes" id="UP000065521"/>
    </source>
</evidence>
<evidence type="ECO:0000313" key="11">
    <source>
        <dbReference type="EMBL" id="KUZ79870.1"/>
    </source>
</evidence>
<dbReference type="InterPro" id="IPR000209">
    <property type="entry name" value="Peptidase_S8/S53_dom"/>
</dbReference>
<evidence type="ECO:0000256" key="1">
    <source>
        <dbReference type="ARBA" id="ARBA00001913"/>
    </source>
</evidence>
<protein>
    <recommendedName>
        <fullName evidence="10">Peptidase S53 domain-containing protein</fullName>
    </recommendedName>
</protein>
<dbReference type="Pfam" id="PF00082">
    <property type="entry name" value="Peptidase_S8"/>
    <property type="match status" value="1"/>
</dbReference>
<dbReference type="SUPFAM" id="SSF54897">
    <property type="entry name" value="Protease propeptides/inhibitors"/>
    <property type="match status" value="1"/>
</dbReference>
<evidence type="ECO:0000256" key="7">
    <source>
        <dbReference type="ARBA" id="ARBA00023145"/>
    </source>
</evidence>
<dbReference type="Proteomes" id="UP000065521">
    <property type="component" value="Unassembled WGS sequence"/>
</dbReference>
<keyword evidence="4 8" id="KW-0378">Hydrolase</keyword>
<dbReference type="SUPFAM" id="SSF52743">
    <property type="entry name" value="Subtilisin-like"/>
    <property type="match status" value="1"/>
</dbReference>
<dbReference type="InterPro" id="IPR015366">
    <property type="entry name" value="S53_propep"/>
</dbReference>
<dbReference type="Pfam" id="PF09286">
    <property type="entry name" value="Pro-kuma_activ"/>
    <property type="match status" value="1"/>
</dbReference>
<evidence type="ECO:0000256" key="4">
    <source>
        <dbReference type="ARBA" id="ARBA00022801"/>
    </source>
</evidence>
<keyword evidence="6" id="KW-0106">Calcium</keyword>
<accession>A0A102LH15</accession>
<dbReference type="InterPro" id="IPR030400">
    <property type="entry name" value="Sedolisin_dom"/>
</dbReference>
<dbReference type="CDD" id="cd04056">
    <property type="entry name" value="Peptidases_S53"/>
    <property type="match status" value="1"/>
</dbReference>
<keyword evidence="3" id="KW-0479">Metal-binding</keyword>
<feature type="active site" description="Charge relay system" evidence="8">
    <location>
        <position position="475"/>
    </location>
</feature>
<feature type="compositionally biased region" description="Gly residues" evidence="9">
    <location>
        <begin position="402"/>
        <end position="411"/>
    </location>
</feature>
<dbReference type="InterPro" id="IPR036852">
    <property type="entry name" value="Peptidase_S8/S53_dom_sf"/>
</dbReference>
<comment type="caution">
    <text evidence="11">The sequence shown here is derived from an EMBL/GenBank/DDBJ whole genome shotgun (WGS) entry which is preliminary data.</text>
</comment>
<dbReference type="GO" id="GO:0008240">
    <property type="term" value="F:tripeptidyl-peptidase activity"/>
    <property type="evidence" value="ECO:0007669"/>
    <property type="project" value="TreeGrafter"/>
</dbReference>
<keyword evidence="5 8" id="KW-0720">Serine protease</keyword>
<keyword evidence="2 8" id="KW-0645">Protease</keyword>
<comment type="caution">
    <text evidence="8">Lacks conserved residue(s) required for the propagation of feature annotation.</text>
</comment>